<gene>
    <name evidence="2" type="ORF">PanWU01x14_327150</name>
</gene>
<evidence type="ECO:0000313" key="3">
    <source>
        <dbReference type="Proteomes" id="UP000237105"/>
    </source>
</evidence>
<sequence length="116" mass="13067">MASCMVSMTFLVPVSASNSSFKEIHPRKSALGRVLSQPTYRTVTKLSISFSVIEGIQSMSWSSRHHILTPYRRPWEIVSCHMDEDSCTHMIIAGYWVGPDVEDGWGYVQAFVNPIT</sequence>
<accession>A0A2P5AJ82</accession>
<dbReference type="AlphaFoldDB" id="A0A2P5AJ82"/>
<dbReference type="Proteomes" id="UP000237105">
    <property type="component" value="Unassembled WGS sequence"/>
</dbReference>
<keyword evidence="1" id="KW-0732">Signal</keyword>
<evidence type="ECO:0000313" key="2">
    <source>
        <dbReference type="EMBL" id="PON36577.1"/>
    </source>
</evidence>
<protein>
    <submittedName>
        <fullName evidence="2">Uncharacterized protein</fullName>
    </submittedName>
</protein>
<dbReference type="OrthoDB" id="1685715at2759"/>
<organism evidence="2 3">
    <name type="scientific">Parasponia andersonii</name>
    <name type="common">Sponia andersonii</name>
    <dbReference type="NCBI Taxonomy" id="3476"/>
    <lineage>
        <taxon>Eukaryota</taxon>
        <taxon>Viridiplantae</taxon>
        <taxon>Streptophyta</taxon>
        <taxon>Embryophyta</taxon>
        <taxon>Tracheophyta</taxon>
        <taxon>Spermatophyta</taxon>
        <taxon>Magnoliopsida</taxon>
        <taxon>eudicotyledons</taxon>
        <taxon>Gunneridae</taxon>
        <taxon>Pentapetalae</taxon>
        <taxon>rosids</taxon>
        <taxon>fabids</taxon>
        <taxon>Rosales</taxon>
        <taxon>Cannabaceae</taxon>
        <taxon>Parasponia</taxon>
    </lineage>
</organism>
<dbReference type="STRING" id="3476.A0A2P5AJ82"/>
<dbReference type="EMBL" id="JXTB01000562">
    <property type="protein sequence ID" value="PON36577.1"/>
    <property type="molecule type" value="Genomic_DNA"/>
</dbReference>
<feature type="chain" id="PRO_5015120827" evidence="1">
    <location>
        <begin position="17"/>
        <end position="116"/>
    </location>
</feature>
<evidence type="ECO:0000256" key="1">
    <source>
        <dbReference type="SAM" id="SignalP"/>
    </source>
</evidence>
<proteinExistence type="predicted"/>
<name>A0A2P5AJ82_PARAD</name>
<reference evidence="3" key="1">
    <citation type="submission" date="2016-06" db="EMBL/GenBank/DDBJ databases">
        <title>Parallel loss of symbiosis genes in relatives of nitrogen-fixing non-legume Parasponia.</title>
        <authorList>
            <person name="Van Velzen R."/>
            <person name="Holmer R."/>
            <person name="Bu F."/>
            <person name="Rutten L."/>
            <person name="Van Zeijl A."/>
            <person name="Liu W."/>
            <person name="Santuari L."/>
            <person name="Cao Q."/>
            <person name="Sharma T."/>
            <person name="Shen D."/>
            <person name="Roswanjaya Y."/>
            <person name="Wardhani T."/>
            <person name="Kalhor M.S."/>
            <person name="Jansen J."/>
            <person name="Van den Hoogen J."/>
            <person name="Gungor B."/>
            <person name="Hartog M."/>
            <person name="Hontelez J."/>
            <person name="Verver J."/>
            <person name="Yang W.-C."/>
            <person name="Schijlen E."/>
            <person name="Repin R."/>
            <person name="Schilthuizen M."/>
            <person name="Schranz E."/>
            <person name="Heidstra R."/>
            <person name="Miyata K."/>
            <person name="Fedorova E."/>
            <person name="Kohlen W."/>
            <person name="Bisseling T."/>
            <person name="Smit S."/>
            <person name="Geurts R."/>
        </authorList>
    </citation>
    <scope>NUCLEOTIDE SEQUENCE [LARGE SCALE GENOMIC DNA]</scope>
    <source>
        <strain evidence="3">cv. WU1-14</strain>
    </source>
</reference>
<feature type="signal peptide" evidence="1">
    <location>
        <begin position="1"/>
        <end position="16"/>
    </location>
</feature>
<comment type="caution">
    <text evidence="2">The sequence shown here is derived from an EMBL/GenBank/DDBJ whole genome shotgun (WGS) entry which is preliminary data.</text>
</comment>
<keyword evidence="3" id="KW-1185">Reference proteome</keyword>